<dbReference type="Gene3D" id="3.20.20.80">
    <property type="entry name" value="Glycosidases"/>
    <property type="match status" value="2"/>
</dbReference>
<feature type="domain" description="Alpha-L-arabinofuranosidase 1 catalytic" evidence="2">
    <location>
        <begin position="92"/>
        <end position="233"/>
    </location>
</feature>
<keyword evidence="4" id="KW-1185">Reference proteome</keyword>
<proteinExistence type="predicted"/>
<dbReference type="SUPFAM" id="SSF51011">
    <property type="entry name" value="Glycosyl hydrolase domain"/>
    <property type="match status" value="1"/>
</dbReference>
<dbReference type="GO" id="GO:0000272">
    <property type="term" value="P:polysaccharide catabolic process"/>
    <property type="evidence" value="ECO:0007669"/>
    <property type="project" value="TreeGrafter"/>
</dbReference>
<evidence type="ECO:0000256" key="1">
    <source>
        <dbReference type="SAM" id="SignalP"/>
    </source>
</evidence>
<keyword evidence="1" id="KW-0732">Signal</keyword>
<feature type="signal peptide" evidence="1">
    <location>
        <begin position="1"/>
        <end position="38"/>
    </location>
</feature>
<gene>
    <name evidence="3" type="ORF">FHR38_003301</name>
</gene>
<accession>A0A7W7WQR1</accession>
<keyword evidence="3" id="KW-0326">Glycosidase</keyword>
<organism evidence="3 4">
    <name type="scientific">Micromonospora polyrhachis</name>
    <dbReference type="NCBI Taxonomy" id="1282883"/>
    <lineage>
        <taxon>Bacteria</taxon>
        <taxon>Bacillati</taxon>
        <taxon>Actinomycetota</taxon>
        <taxon>Actinomycetes</taxon>
        <taxon>Micromonosporales</taxon>
        <taxon>Micromonosporaceae</taxon>
        <taxon>Micromonospora</taxon>
    </lineage>
</organism>
<evidence type="ECO:0000313" key="3">
    <source>
        <dbReference type="EMBL" id="MBB4959568.1"/>
    </source>
</evidence>
<dbReference type="EC" id="3.2.1.55" evidence="3"/>
<dbReference type="RefSeq" id="WP_184535477.1">
    <property type="nucleotide sequence ID" value="NZ_JACHJW010000001.1"/>
</dbReference>
<dbReference type="PANTHER" id="PTHR43576">
    <property type="entry name" value="ALPHA-L-ARABINOFURANOSIDASE C-RELATED"/>
    <property type="match status" value="1"/>
</dbReference>
<dbReference type="PANTHER" id="PTHR43576:SF3">
    <property type="entry name" value="ALPHA-L-ARABINOFURANOSIDASE C"/>
    <property type="match status" value="1"/>
</dbReference>
<dbReference type="InterPro" id="IPR055235">
    <property type="entry name" value="ASD1_cat"/>
</dbReference>
<sequence>MRATVHPPIRPRRFRLAALVIAAVVSATSLVGGSPAAAASATITVYAGGGSDDVGSVFANILGANHRYTFNGYDTWDPAAGQVRPDVVAKTRQMGMRVLRWPGGTVGNTVWWKGTIGTDRMCQRDGRITDLGEVGNPADDVMPARYPAYGLDEHLAFVTAVGAEAQIMVPMAISNAIDAADLVEYLNTPAGDGVNPNDGPDWAEVRAANGHPAPYGVRFFELGNENYHTNQRYWMAQNQTGVNPPARAAITQYVNGGSRRLTGERLGKLTLRDAAGNRSCTGSTAGVASDGTPGQVFNFRYPSAAVDTFALRVDGVTWRRVENLASAGPADRVFLLRPHIGEVQFGDGTHGAIPPAGADVVADYTSEHRGFVHFYRRMKAVDPTIDVCAAWDRANFPALFAELAPAGSRYDCLAAHPYTHFTGGGKADWDSALEAHDWHMMSAWDERESVAQLRQAVNANTSAPHPYIAISEYGALWGPEVGNPFPEYAYSMTHVLYMASQWIHWLELGIPWAEGNDFVSHAWYTLLGPAGGGFLRSAEAVAREAVTPMFAARGKRIRHIVAGNPLRDPPDAVMCDGGAPASCTGAYEKLNVTATRAPDGTVYLMVVNRSPVEGDAITADVVLHGLVGSGTATVRRVAPSHFTSHNDVATPSAVTLSEWQRPVAANGFAETFPPYSVTLVRLPAAAQS</sequence>
<evidence type="ECO:0000313" key="4">
    <source>
        <dbReference type="Proteomes" id="UP000578819"/>
    </source>
</evidence>
<keyword evidence="3" id="KW-0378">Hydrolase</keyword>
<feature type="chain" id="PRO_5030685353" evidence="1">
    <location>
        <begin position="39"/>
        <end position="688"/>
    </location>
</feature>
<dbReference type="Proteomes" id="UP000578819">
    <property type="component" value="Unassembled WGS sequence"/>
</dbReference>
<dbReference type="Gene3D" id="2.60.40.1180">
    <property type="entry name" value="Golgi alpha-mannosidase II"/>
    <property type="match status" value="1"/>
</dbReference>
<dbReference type="Pfam" id="PF22848">
    <property type="entry name" value="ASD1_dom"/>
    <property type="match status" value="1"/>
</dbReference>
<name>A0A7W7WQR1_9ACTN</name>
<comment type="caution">
    <text evidence="3">The sequence shown here is derived from an EMBL/GenBank/DDBJ whole genome shotgun (WGS) entry which is preliminary data.</text>
</comment>
<dbReference type="InterPro" id="IPR013780">
    <property type="entry name" value="Glyco_hydro_b"/>
</dbReference>
<protein>
    <submittedName>
        <fullName evidence="3">Alpha-N-arabinofuranosidase</fullName>
        <ecNumber evidence="3">3.2.1.55</ecNumber>
    </submittedName>
</protein>
<dbReference type="InterPro" id="IPR017853">
    <property type="entry name" value="GH"/>
</dbReference>
<dbReference type="SUPFAM" id="SSF51445">
    <property type="entry name" value="(Trans)glycosidases"/>
    <property type="match status" value="2"/>
</dbReference>
<dbReference type="EMBL" id="JACHJW010000001">
    <property type="protein sequence ID" value="MBB4959568.1"/>
    <property type="molecule type" value="Genomic_DNA"/>
</dbReference>
<dbReference type="GO" id="GO:0046556">
    <property type="term" value="F:alpha-L-arabinofuranosidase activity"/>
    <property type="evidence" value="ECO:0007669"/>
    <property type="project" value="UniProtKB-EC"/>
</dbReference>
<dbReference type="AlphaFoldDB" id="A0A7W7WQR1"/>
<reference evidence="3 4" key="1">
    <citation type="submission" date="2020-08" db="EMBL/GenBank/DDBJ databases">
        <title>Sequencing the genomes of 1000 actinobacteria strains.</title>
        <authorList>
            <person name="Klenk H.-P."/>
        </authorList>
    </citation>
    <scope>NUCLEOTIDE SEQUENCE [LARGE SCALE GENOMIC DNA]</scope>
    <source>
        <strain evidence="3 4">DSM 45886</strain>
    </source>
</reference>
<evidence type="ECO:0000259" key="2">
    <source>
        <dbReference type="Pfam" id="PF22848"/>
    </source>
</evidence>